<dbReference type="SUPFAM" id="SSF53850">
    <property type="entry name" value="Periplasmic binding protein-like II"/>
    <property type="match status" value="1"/>
</dbReference>
<accession>A0A2W7IMC8</accession>
<evidence type="ECO:0000313" key="5">
    <source>
        <dbReference type="EMBL" id="PZW48000.1"/>
    </source>
</evidence>
<dbReference type="GO" id="GO:0015833">
    <property type="term" value="P:peptide transport"/>
    <property type="evidence" value="ECO:0007669"/>
    <property type="project" value="TreeGrafter"/>
</dbReference>
<feature type="domain" description="Solute-binding protein family 5" evidence="4">
    <location>
        <begin position="70"/>
        <end position="454"/>
    </location>
</feature>
<dbReference type="GO" id="GO:0043190">
    <property type="term" value="C:ATP-binding cassette (ABC) transporter complex"/>
    <property type="evidence" value="ECO:0007669"/>
    <property type="project" value="InterPro"/>
</dbReference>
<comment type="subcellular location">
    <subcellularLocation>
        <location evidence="1">Periplasm</location>
    </subcellularLocation>
</comment>
<dbReference type="Gene3D" id="3.90.76.10">
    <property type="entry name" value="Dipeptide-binding Protein, Domain 1"/>
    <property type="match status" value="1"/>
</dbReference>
<name>A0A2W7IMC8_9PROT</name>
<proteinExistence type="inferred from homology"/>
<evidence type="ECO:0000256" key="3">
    <source>
        <dbReference type="SAM" id="SignalP"/>
    </source>
</evidence>
<dbReference type="AlphaFoldDB" id="A0A2W7IMC8"/>
<dbReference type="Pfam" id="PF00496">
    <property type="entry name" value="SBP_bac_5"/>
    <property type="match status" value="1"/>
</dbReference>
<sequence>MIRSAFAAALALLLAAPAHAQLQTQTQTLRIAMAAEPTSADPQNYAAAPNSTLHDHVFEGLVDLDARLKARPSLAVSWSRRDDLTWVFQLREGVRFHNGQPFTSADVVFSYCRMLNNPTELAVSFSSTVRRLASVVAEGPLRLVITTRQPEPLLASDLSGLRIIPASLVPARPIAFDIATKCAGEGQPWPTLEQFNDGTAAIGTGPFKLAHFGRSGVTELVRNDDYWGPKPYWQQVRLQPVTAAGPRLAGLLAGDHDMVEAPATGDIPRLRGNEAIRLAIAPTTRLIFLQLDQREPAPFVNGGEGPNPLRDARVRQALSLAIDRKTIAERVMDDLALPATQILPDGMFGTIPGLPVLPYDPARAKALLAEAGYPDGFAITLHATNNRYVNDARIAQALAQYFTRIGVRTVVDAMPSNVFFGRRARREFSVPMGGWSASAEETLLFFRSWLTTANRERGIGGSNYSGWSNAAFDAAAVTALTTMDETTRGQLLREASRIALEQMPVLPIHFESAVWAFRRGLAFAGRMDQTTLAQDVTPE</sequence>
<feature type="signal peptide" evidence="3">
    <location>
        <begin position="1"/>
        <end position="20"/>
    </location>
</feature>
<evidence type="ECO:0000256" key="2">
    <source>
        <dbReference type="ARBA" id="ARBA00005695"/>
    </source>
</evidence>
<dbReference type="OrthoDB" id="9803988at2"/>
<gene>
    <name evidence="5" type="ORF">C8P66_1063</name>
</gene>
<dbReference type="EMBL" id="QKYU01000006">
    <property type="protein sequence ID" value="PZW48000.1"/>
    <property type="molecule type" value="Genomic_DNA"/>
</dbReference>
<organism evidence="5 6">
    <name type="scientific">Humitalea rosea</name>
    <dbReference type="NCBI Taxonomy" id="990373"/>
    <lineage>
        <taxon>Bacteria</taxon>
        <taxon>Pseudomonadati</taxon>
        <taxon>Pseudomonadota</taxon>
        <taxon>Alphaproteobacteria</taxon>
        <taxon>Acetobacterales</taxon>
        <taxon>Roseomonadaceae</taxon>
        <taxon>Humitalea</taxon>
    </lineage>
</organism>
<evidence type="ECO:0000256" key="1">
    <source>
        <dbReference type="ARBA" id="ARBA00004418"/>
    </source>
</evidence>
<dbReference type="GO" id="GO:1904680">
    <property type="term" value="F:peptide transmembrane transporter activity"/>
    <property type="evidence" value="ECO:0007669"/>
    <property type="project" value="TreeGrafter"/>
</dbReference>
<dbReference type="Proteomes" id="UP000249688">
    <property type="component" value="Unassembled WGS sequence"/>
</dbReference>
<dbReference type="InterPro" id="IPR000914">
    <property type="entry name" value="SBP_5_dom"/>
</dbReference>
<keyword evidence="6" id="KW-1185">Reference proteome</keyword>
<evidence type="ECO:0000259" key="4">
    <source>
        <dbReference type="Pfam" id="PF00496"/>
    </source>
</evidence>
<dbReference type="InterPro" id="IPR030678">
    <property type="entry name" value="Peptide/Ni-bd"/>
</dbReference>
<dbReference type="InterPro" id="IPR039424">
    <property type="entry name" value="SBP_5"/>
</dbReference>
<reference evidence="5 6" key="1">
    <citation type="submission" date="2018-06" db="EMBL/GenBank/DDBJ databases">
        <title>Genomic Encyclopedia of Archaeal and Bacterial Type Strains, Phase II (KMG-II): from individual species to whole genera.</title>
        <authorList>
            <person name="Goeker M."/>
        </authorList>
    </citation>
    <scope>NUCLEOTIDE SEQUENCE [LARGE SCALE GENOMIC DNA]</scope>
    <source>
        <strain evidence="5 6">DSM 24525</strain>
    </source>
</reference>
<dbReference type="GO" id="GO:0030288">
    <property type="term" value="C:outer membrane-bounded periplasmic space"/>
    <property type="evidence" value="ECO:0007669"/>
    <property type="project" value="UniProtKB-ARBA"/>
</dbReference>
<feature type="chain" id="PRO_5016125344" evidence="3">
    <location>
        <begin position="21"/>
        <end position="539"/>
    </location>
</feature>
<protein>
    <submittedName>
        <fullName evidence="5">Peptide/nickel transport system substrate-binding protein</fullName>
    </submittedName>
</protein>
<dbReference type="PIRSF" id="PIRSF002741">
    <property type="entry name" value="MppA"/>
    <property type="match status" value="1"/>
</dbReference>
<comment type="similarity">
    <text evidence="2">Belongs to the bacterial solute-binding protein 5 family.</text>
</comment>
<dbReference type="Gene3D" id="3.10.105.10">
    <property type="entry name" value="Dipeptide-binding Protein, Domain 3"/>
    <property type="match status" value="1"/>
</dbReference>
<keyword evidence="3" id="KW-0732">Signal</keyword>
<dbReference type="RefSeq" id="WP_111397358.1">
    <property type="nucleotide sequence ID" value="NZ_QKYU01000006.1"/>
</dbReference>
<comment type="caution">
    <text evidence="5">The sequence shown here is derived from an EMBL/GenBank/DDBJ whole genome shotgun (WGS) entry which is preliminary data.</text>
</comment>
<dbReference type="Gene3D" id="3.40.190.10">
    <property type="entry name" value="Periplasmic binding protein-like II"/>
    <property type="match status" value="1"/>
</dbReference>
<evidence type="ECO:0000313" key="6">
    <source>
        <dbReference type="Proteomes" id="UP000249688"/>
    </source>
</evidence>
<dbReference type="CDD" id="cd08498">
    <property type="entry name" value="PBP2_NikA_DppA_OppA_like_2"/>
    <property type="match status" value="1"/>
</dbReference>
<dbReference type="PANTHER" id="PTHR30290">
    <property type="entry name" value="PERIPLASMIC BINDING COMPONENT OF ABC TRANSPORTER"/>
    <property type="match status" value="1"/>
</dbReference>